<keyword evidence="1" id="KW-0184">Conjugation</keyword>
<dbReference type="Pfam" id="PF07178">
    <property type="entry name" value="TraL"/>
    <property type="match status" value="1"/>
</dbReference>
<protein>
    <recommendedName>
        <fullName evidence="1">Protein TraL</fullName>
    </recommendedName>
</protein>
<evidence type="ECO:0000313" key="4">
    <source>
        <dbReference type="Proteomes" id="UP000829384"/>
    </source>
</evidence>
<dbReference type="EMBL" id="JACSDI010000023">
    <property type="protein sequence ID" value="MCG9966045.1"/>
    <property type="molecule type" value="Genomic_DNA"/>
</dbReference>
<proteinExistence type="predicted"/>
<feature type="transmembrane region" description="Helical" evidence="2">
    <location>
        <begin position="31"/>
        <end position="57"/>
    </location>
</feature>
<comment type="subcellular location">
    <subcellularLocation>
        <location evidence="1">Cell outer membrane</location>
    </subcellularLocation>
</comment>
<evidence type="ECO:0000256" key="1">
    <source>
        <dbReference type="PIRNR" id="PIRNR003259"/>
    </source>
</evidence>
<name>A0ABS9R205_9GAMM</name>
<evidence type="ECO:0000313" key="3">
    <source>
        <dbReference type="EMBL" id="MCG9966045.1"/>
    </source>
</evidence>
<keyword evidence="4" id="KW-1185">Reference proteome</keyword>
<comment type="function">
    <text evidence="1">Membrane protein involved in F pilin formation.</text>
</comment>
<dbReference type="PIRSF" id="PIRSF003259">
    <property type="entry name" value="Pilus_assembly_TraL"/>
    <property type="match status" value="1"/>
</dbReference>
<dbReference type="InterPro" id="IPR016382">
    <property type="entry name" value="Pilus_assmbly_TraL"/>
</dbReference>
<accession>A0ABS9R205</accession>
<evidence type="ECO:0000256" key="2">
    <source>
        <dbReference type="SAM" id="Phobius"/>
    </source>
</evidence>
<dbReference type="InterPro" id="IPR009838">
    <property type="entry name" value="T4SS_TraL"/>
</dbReference>
<dbReference type="Proteomes" id="UP000829384">
    <property type="component" value="Unassembled WGS sequence"/>
</dbReference>
<reference evidence="3 4" key="1">
    <citation type="submission" date="2020-08" db="EMBL/GenBank/DDBJ databases">
        <title>Whole genome sequence of Shewanella sp strain PS-2.</title>
        <authorList>
            <person name="Das S.K."/>
        </authorList>
    </citation>
    <scope>NUCLEOTIDE SEQUENCE [LARGE SCALE GENOMIC DNA]</scope>
    <source>
        <strain evidence="3 4">PS-2</strain>
    </source>
</reference>
<comment type="caution">
    <text evidence="3">The sequence shown here is derived from an EMBL/GenBank/DDBJ whole genome shotgun (WGS) entry which is preliminary data.</text>
</comment>
<organism evidence="3 4">
    <name type="scientific">Shewanella cutis</name>
    <dbReference type="NCBI Taxonomy" id="2766780"/>
    <lineage>
        <taxon>Bacteria</taxon>
        <taxon>Pseudomonadati</taxon>
        <taxon>Pseudomonadota</taxon>
        <taxon>Gammaproteobacteria</taxon>
        <taxon>Alteromonadales</taxon>
        <taxon>Shewanellaceae</taxon>
        <taxon>Shewanella</taxon>
    </lineage>
</organism>
<sequence>MDNPTQFYSIPKHLNNTTTLLGFAIDELGPALVLFGILFMANHALIGMALAAIWFLGMRRIKSQYGMCILRLTAYWYAPSEFSSSFLKRTPAACRRYWLR</sequence>
<keyword evidence="2" id="KW-0812">Transmembrane</keyword>
<dbReference type="RefSeq" id="WP_240132499.1">
    <property type="nucleotide sequence ID" value="NZ_JACSDI010000023.1"/>
</dbReference>
<dbReference type="NCBIfam" id="TIGR02762">
    <property type="entry name" value="TraL_TIGR"/>
    <property type="match status" value="1"/>
</dbReference>
<gene>
    <name evidence="3" type="primary">traL</name>
    <name evidence="3" type="ORF">H9J30_19305</name>
</gene>
<keyword evidence="1 2" id="KW-0472">Membrane</keyword>
<keyword evidence="1" id="KW-0998">Cell outer membrane</keyword>
<keyword evidence="2" id="KW-1133">Transmembrane helix</keyword>